<name>A0ABP9Q9F9_9ACTN</name>
<evidence type="ECO:0000256" key="1">
    <source>
        <dbReference type="SAM" id="Phobius"/>
    </source>
</evidence>
<keyword evidence="1" id="KW-0812">Transmembrane</keyword>
<feature type="transmembrane region" description="Helical" evidence="1">
    <location>
        <begin position="22"/>
        <end position="45"/>
    </location>
</feature>
<dbReference type="Proteomes" id="UP001500221">
    <property type="component" value="Unassembled WGS sequence"/>
</dbReference>
<keyword evidence="3" id="KW-1185">Reference proteome</keyword>
<accession>A0ABP9Q9F9</accession>
<comment type="caution">
    <text evidence="2">The sequence shown here is derived from an EMBL/GenBank/DDBJ whole genome shotgun (WGS) entry which is preliminary data.</text>
</comment>
<dbReference type="EMBL" id="BAABKG010000007">
    <property type="protein sequence ID" value="GAA5156022.1"/>
    <property type="molecule type" value="Genomic_DNA"/>
</dbReference>
<keyword evidence="1" id="KW-0472">Membrane</keyword>
<organism evidence="2 3">
    <name type="scientific">Nocardioides marinquilinus</name>
    <dbReference type="NCBI Taxonomy" id="1210400"/>
    <lineage>
        <taxon>Bacteria</taxon>
        <taxon>Bacillati</taxon>
        <taxon>Actinomycetota</taxon>
        <taxon>Actinomycetes</taxon>
        <taxon>Propionibacteriales</taxon>
        <taxon>Nocardioidaceae</taxon>
        <taxon>Nocardioides</taxon>
    </lineage>
</organism>
<proteinExistence type="predicted"/>
<feature type="transmembrane region" description="Helical" evidence="1">
    <location>
        <begin position="51"/>
        <end position="70"/>
    </location>
</feature>
<protein>
    <submittedName>
        <fullName evidence="2">Uncharacterized protein</fullName>
    </submittedName>
</protein>
<keyword evidence="1" id="KW-1133">Transmembrane helix</keyword>
<evidence type="ECO:0000313" key="2">
    <source>
        <dbReference type="EMBL" id="GAA5156022.1"/>
    </source>
</evidence>
<sequence>MAPGVAEPLVVRPSSAVVEKRAWAALGLNVVVCVGIVVLGAVLVLDGTTRSLVGGGLLVALGALLAGRSIRPLAVLVRVRRAQAEPSPPRLVLDDDAVTVFNHDAGSRRSAHPAVLAWDDCVALVASPLAGSPARGLRYYYLHFMPRPGVDVGAGVPADRLALRSNLIGQPVEAVATSWVLQSPDLDLARAVLGDVRRRRPALRVVDSIDRTGASPETYEREAE</sequence>
<gene>
    <name evidence="2" type="ORF">GCM10023340_42760</name>
</gene>
<evidence type="ECO:0000313" key="3">
    <source>
        <dbReference type="Proteomes" id="UP001500221"/>
    </source>
</evidence>
<reference evidence="3" key="1">
    <citation type="journal article" date="2019" name="Int. J. Syst. Evol. Microbiol.">
        <title>The Global Catalogue of Microorganisms (GCM) 10K type strain sequencing project: providing services to taxonomists for standard genome sequencing and annotation.</title>
        <authorList>
            <consortium name="The Broad Institute Genomics Platform"/>
            <consortium name="The Broad Institute Genome Sequencing Center for Infectious Disease"/>
            <person name="Wu L."/>
            <person name="Ma J."/>
        </authorList>
    </citation>
    <scope>NUCLEOTIDE SEQUENCE [LARGE SCALE GENOMIC DNA]</scope>
    <source>
        <strain evidence="3">JCM 18459</strain>
    </source>
</reference>